<dbReference type="EMBL" id="CP033905">
    <property type="protein sequence ID" value="AZR07611.1"/>
    <property type="molecule type" value="Genomic_DNA"/>
</dbReference>
<gene>
    <name evidence="2" type="ORF">EBQ10_10160</name>
</gene>
<evidence type="ECO:0008006" key="4">
    <source>
        <dbReference type="Google" id="ProtNLM"/>
    </source>
</evidence>
<dbReference type="RefSeq" id="WP_108726050.1">
    <property type="nucleotide sequence ID" value="NZ_CP029001.1"/>
</dbReference>
<proteinExistence type="predicted"/>
<feature type="transmembrane region" description="Helical" evidence="1">
    <location>
        <begin position="249"/>
        <end position="270"/>
    </location>
</feature>
<feature type="transmembrane region" description="Helical" evidence="1">
    <location>
        <begin position="296"/>
        <end position="317"/>
    </location>
</feature>
<sequence>MITTELLAESWRAFRSSPVAALLIALLTAGMGAISIASAGANAATYTTISVALSSPEARTFKITEAEQTVLTSTVLDLVSSVSSVEHVLAMTTPTDVTAGNLGHDSTPVPMSHIAGDVDTAIVLTAGRMPARGEAIIGPKAQQQLRLVDGVGYVETSAGRQLSIVGTFAARAPFTDLDSYVIATDRVPGYARLHAVAKNLETLPAMEHAVSSIVGEHLGVKIVKDSASASAKESLQLMGVLRSDGTVHIAQTIGAGLLIVFGVVFADVLLHARDLGRRRTLGVTRSNLIAFVQLKVAYSAICGAVLGSVGTHVVLYVRGVNVPPSFTLATVVLTVAAAAFAAIIPGIVAAYRDPVTVMRTHV</sequence>
<feature type="transmembrane region" description="Helical" evidence="1">
    <location>
        <begin position="329"/>
        <end position="351"/>
    </location>
</feature>
<keyword evidence="1" id="KW-0812">Transmembrane</keyword>
<keyword evidence="1" id="KW-1133">Transmembrane helix</keyword>
<organism evidence="2 3">
    <name type="scientific">Trueperella pyogenes</name>
    <dbReference type="NCBI Taxonomy" id="1661"/>
    <lineage>
        <taxon>Bacteria</taxon>
        <taxon>Bacillati</taxon>
        <taxon>Actinomycetota</taxon>
        <taxon>Actinomycetes</taxon>
        <taxon>Actinomycetales</taxon>
        <taxon>Actinomycetaceae</taxon>
        <taxon>Trueperella</taxon>
    </lineage>
</organism>
<evidence type="ECO:0000313" key="2">
    <source>
        <dbReference type="EMBL" id="AZR07611.1"/>
    </source>
</evidence>
<name>A0A3S9QNT5_9ACTO</name>
<protein>
    <recommendedName>
        <fullName evidence="4">ABC transporter permease</fullName>
    </recommendedName>
</protein>
<keyword evidence="1" id="KW-0472">Membrane</keyword>
<accession>A0A3S9QNT5</accession>
<dbReference type="Proteomes" id="UP000275951">
    <property type="component" value="Chromosome"/>
</dbReference>
<evidence type="ECO:0000313" key="3">
    <source>
        <dbReference type="Proteomes" id="UP000275951"/>
    </source>
</evidence>
<evidence type="ECO:0000256" key="1">
    <source>
        <dbReference type="SAM" id="Phobius"/>
    </source>
</evidence>
<dbReference type="AlphaFoldDB" id="A0A3S9QNT5"/>
<reference evidence="2 3" key="1">
    <citation type="submission" date="2018-11" db="EMBL/GenBank/DDBJ databases">
        <title>Multidrug-resistant genes are associated with an 42-kb island TGI1 carrying a complex class 1 integron in a Trueperella pyogenes.</title>
        <authorList>
            <person name="Dong W."/>
        </authorList>
    </citation>
    <scope>NUCLEOTIDE SEQUENCE [LARGE SCALE GENOMIC DNA]</scope>
    <source>
        <strain evidence="2 3">TP4</strain>
    </source>
</reference>